<dbReference type="EMBL" id="JMPR01000038">
    <property type="protein sequence ID" value="KFD18479.1"/>
    <property type="molecule type" value="Genomic_DNA"/>
</dbReference>
<accession>A0A085JDD3</accession>
<proteinExistence type="predicted"/>
<reference evidence="1 2" key="1">
    <citation type="submission" date="2014-05" db="EMBL/GenBank/DDBJ databases">
        <title>ATOL: Assembling a taxonomically balanced genome-scale reconstruction of the evolutionary history of the Enterobacteriaceae.</title>
        <authorList>
            <person name="Plunkett G.III."/>
            <person name="Neeno-Eckwall E.C."/>
            <person name="Glasner J.D."/>
            <person name="Perna N.T."/>
        </authorList>
    </citation>
    <scope>NUCLEOTIDE SEQUENCE [LARGE SCALE GENOMIC DNA]</scope>
    <source>
        <strain evidence="1 2">ATCC 33301</strain>
    </source>
</reference>
<dbReference type="Proteomes" id="UP000028602">
    <property type="component" value="Unassembled WGS sequence"/>
</dbReference>
<sequence length="133" mass="15674">MYYWLLSFFIGGLLFMGLFPQAQTQRQIDDENCQREAIFFLNSSVRWQHSDQTLPASAGYSEIPLHFERRGSQHYIWTAEKPGLAGCLMVVSEHSRLFYIFRHHRLYDMYGTAVNIEIPNDMTDDSILYYYQG</sequence>
<dbReference type="AlphaFoldDB" id="A0A085JDD3"/>
<organism evidence="1 2">
    <name type="scientific">Tatumella ptyseos ATCC 33301</name>
    <dbReference type="NCBI Taxonomy" id="1005995"/>
    <lineage>
        <taxon>Bacteria</taxon>
        <taxon>Pseudomonadati</taxon>
        <taxon>Pseudomonadota</taxon>
        <taxon>Gammaproteobacteria</taxon>
        <taxon>Enterobacterales</taxon>
        <taxon>Erwiniaceae</taxon>
        <taxon>Tatumella</taxon>
    </lineage>
</organism>
<gene>
    <name evidence="1" type="ORF">GTPT_2669</name>
</gene>
<keyword evidence="2" id="KW-1185">Reference proteome</keyword>
<comment type="caution">
    <text evidence="1">The sequence shown here is derived from an EMBL/GenBank/DDBJ whole genome shotgun (WGS) entry which is preliminary data.</text>
</comment>
<dbReference type="RefSeq" id="WP_025901712.1">
    <property type="nucleotide sequence ID" value="NZ_ATMJ01000001.1"/>
</dbReference>
<protein>
    <submittedName>
        <fullName evidence="1">Uncharacterized protein</fullName>
    </submittedName>
</protein>
<evidence type="ECO:0000313" key="1">
    <source>
        <dbReference type="EMBL" id="KFD18479.1"/>
    </source>
</evidence>
<evidence type="ECO:0000313" key="2">
    <source>
        <dbReference type="Proteomes" id="UP000028602"/>
    </source>
</evidence>
<name>A0A085JDD3_9GAMM</name>
<dbReference type="Gene3D" id="3.30.450.360">
    <property type="match status" value="1"/>
</dbReference>
<dbReference type="eggNOG" id="ENOG5031PM2">
    <property type="taxonomic scope" value="Bacteria"/>
</dbReference>
<dbReference type="OrthoDB" id="6454277at2"/>